<keyword evidence="1" id="KW-1133">Transmembrane helix</keyword>
<name>A0A6G1FGZ1_9ORYZ</name>
<gene>
    <name evidence="2" type="ORF">E2562_039402</name>
</gene>
<feature type="transmembrane region" description="Helical" evidence="1">
    <location>
        <begin position="41"/>
        <end position="64"/>
    </location>
</feature>
<keyword evidence="3" id="KW-1185">Reference proteome</keyword>
<evidence type="ECO:0000313" key="2">
    <source>
        <dbReference type="EMBL" id="KAF0936186.1"/>
    </source>
</evidence>
<comment type="caution">
    <text evidence="2">The sequence shown here is derived from an EMBL/GenBank/DDBJ whole genome shotgun (WGS) entry which is preliminary data.</text>
</comment>
<sequence>MCTKIGLISAVHSPWIILANLVHDKPLPSPVDAGSPQAFRFLAPLSAPAFAFLVVAAVAATAFFRWNL</sequence>
<keyword evidence="1" id="KW-0472">Membrane</keyword>
<evidence type="ECO:0000256" key="1">
    <source>
        <dbReference type="SAM" id="Phobius"/>
    </source>
</evidence>
<protein>
    <submittedName>
        <fullName evidence="2">Uncharacterized protein</fullName>
    </submittedName>
</protein>
<reference evidence="2 3" key="1">
    <citation type="submission" date="2019-11" db="EMBL/GenBank/DDBJ databases">
        <title>Whole genome sequence of Oryza granulata.</title>
        <authorList>
            <person name="Li W."/>
        </authorList>
    </citation>
    <scope>NUCLEOTIDE SEQUENCE [LARGE SCALE GENOMIC DNA]</scope>
    <source>
        <strain evidence="3">cv. Menghai</strain>
        <tissue evidence="2">Leaf</tissue>
    </source>
</reference>
<dbReference type="AlphaFoldDB" id="A0A6G1FGZ1"/>
<evidence type="ECO:0000313" key="3">
    <source>
        <dbReference type="Proteomes" id="UP000479710"/>
    </source>
</evidence>
<dbReference type="EMBL" id="SPHZ02000001">
    <property type="protein sequence ID" value="KAF0936186.1"/>
    <property type="molecule type" value="Genomic_DNA"/>
</dbReference>
<keyword evidence="1" id="KW-0812">Transmembrane</keyword>
<proteinExistence type="predicted"/>
<organism evidence="2 3">
    <name type="scientific">Oryza meyeriana var. granulata</name>
    <dbReference type="NCBI Taxonomy" id="110450"/>
    <lineage>
        <taxon>Eukaryota</taxon>
        <taxon>Viridiplantae</taxon>
        <taxon>Streptophyta</taxon>
        <taxon>Embryophyta</taxon>
        <taxon>Tracheophyta</taxon>
        <taxon>Spermatophyta</taxon>
        <taxon>Magnoliopsida</taxon>
        <taxon>Liliopsida</taxon>
        <taxon>Poales</taxon>
        <taxon>Poaceae</taxon>
        <taxon>BOP clade</taxon>
        <taxon>Oryzoideae</taxon>
        <taxon>Oryzeae</taxon>
        <taxon>Oryzinae</taxon>
        <taxon>Oryza</taxon>
        <taxon>Oryza meyeriana</taxon>
    </lineage>
</organism>
<accession>A0A6G1FGZ1</accession>
<dbReference type="Proteomes" id="UP000479710">
    <property type="component" value="Unassembled WGS sequence"/>
</dbReference>